<dbReference type="SUPFAM" id="SSF103473">
    <property type="entry name" value="MFS general substrate transporter"/>
    <property type="match status" value="1"/>
</dbReference>
<dbReference type="InterPro" id="IPR011701">
    <property type="entry name" value="MFS"/>
</dbReference>
<feature type="transmembrane region" description="Helical" evidence="6">
    <location>
        <begin position="257"/>
        <end position="277"/>
    </location>
</feature>
<reference evidence="7 8" key="1">
    <citation type="submission" date="2022-05" db="EMBL/GenBank/DDBJ databases">
        <title>Sporolactobacillus sp nov CPB3-1, isolated from tree bark (Mangifera indica L.).</title>
        <authorList>
            <person name="Phuengjayaem S."/>
            <person name="Tanasupawat S."/>
        </authorList>
    </citation>
    <scope>NUCLEOTIDE SEQUENCE [LARGE SCALE GENOMIC DNA]</scope>
    <source>
        <strain evidence="7 8">CPB3-1</strain>
    </source>
</reference>
<dbReference type="Pfam" id="PF07690">
    <property type="entry name" value="MFS_1"/>
    <property type="match status" value="1"/>
</dbReference>
<keyword evidence="3 6" id="KW-0812">Transmembrane</keyword>
<sequence length="411" mass="45354">MTKQHAFRYLWIGQSLSNCGDVFYIVGLMTVMYAVTRSAMFMTLIPFLMTFIRFISGILAPLILDRLGLKEALVCSQIGKSFFLLLMALALTFHGFGPDFLIVFFFVVCIGFLDGWASPARNAMVPLLIDRERLVKANGFLSLLDQSINLSGWAFGGILAAFIGGGQLVWVTFFLFVLSTVCMCMIRIDTAFHTFNRTDSSVGKLKIMVEGWHAIWRSPALRVISISETIGNVSSVVWMAAIVLVFVHQALHVNASWWGFINFSFFAGLIIGGSICVRFSASIHTHLKVAALTGLFMTGAATLFFGWNTYPLLALMISAAVGLFEQLKNVAFETLIQTNTKSNLLAKVYSAQDALYALSYGLATVLFGCLIDKIGVQFVFTLSGVLLFISFMYAAGFRRYLTEPAHVGAHE</sequence>
<dbReference type="Gene3D" id="1.20.1250.20">
    <property type="entry name" value="MFS general substrate transporter like domains"/>
    <property type="match status" value="1"/>
</dbReference>
<comment type="caution">
    <text evidence="7">The sequence shown here is derived from an EMBL/GenBank/DDBJ whole genome shotgun (WGS) entry which is preliminary data.</text>
</comment>
<evidence type="ECO:0000256" key="3">
    <source>
        <dbReference type="ARBA" id="ARBA00022692"/>
    </source>
</evidence>
<keyword evidence="5 6" id="KW-0472">Membrane</keyword>
<gene>
    <name evidence="7" type="ORF">M3N64_05185</name>
</gene>
<dbReference type="InterPro" id="IPR036259">
    <property type="entry name" value="MFS_trans_sf"/>
</dbReference>
<dbReference type="EMBL" id="JAMAST010000003">
    <property type="protein sequence ID" value="MCL1631344.1"/>
    <property type="molecule type" value="Genomic_DNA"/>
</dbReference>
<evidence type="ECO:0000256" key="6">
    <source>
        <dbReference type="SAM" id="Phobius"/>
    </source>
</evidence>
<feature type="transmembrane region" description="Helical" evidence="6">
    <location>
        <begin position="9"/>
        <end position="33"/>
    </location>
</feature>
<keyword evidence="4 6" id="KW-1133">Transmembrane helix</keyword>
<dbReference type="PANTHER" id="PTHR23513:SF19">
    <property type="entry name" value="MAJOR FACILITATOR SUPERFAMILY (MFS) PROFILE DOMAIN-CONTAINING PROTEIN"/>
    <property type="match status" value="1"/>
</dbReference>
<organism evidence="7 8">
    <name type="scientific">Sporolactobacillus mangiferae</name>
    <dbReference type="NCBI Taxonomy" id="2940498"/>
    <lineage>
        <taxon>Bacteria</taxon>
        <taxon>Bacillati</taxon>
        <taxon>Bacillota</taxon>
        <taxon>Bacilli</taxon>
        <taxon>Bacillales</taxon>
        <taxon>Sporolactobacillaceae</taxon>
        <taxon>Sporolactobacillus</taxon>
    </lineage>
</organism>
<name>A0ABT0M8Z3_9BACL</name>
<dbReference type="RefSeq" id="WP_249099094.1">
    <property type="nucleotide sequence ID" value="NZ_JAMAST010000003.1"/>
</dbReference>
<feature type="transmembrane region" description="Helical" evidence="6">
    <location>
        <begin position="354"/>
        <end position="371"/>
    </location>
</feature>
<evidence type="ECO:0000256" key="2">
    <source>
        <dbReference type="ARBA" id="ARBA00022475"/>
    </source>
</evidence>
<feature type="transmembrane region" description="Helical" evidence="6">
    <location>
        <begin position="39"/>
        <end position="60"/>
    </location>
</feature>
<evidence type="ECO:0000256" key="1">
    <source>
        <dbReference type="ARBA" id="ARBA00004651"/>
    </source>
</evidence>
<evidence type="ECO:0000256" key="4">
    <source>
        <dbReference type="ARBA" id="ARBA00022989"/>
    </source>
</evidence>
<accession>A0ABT0M8Z3</accession>
<keyword evidence="8" id="KW-1185">Reference proteome</keyword>
<evidence type="ECO:0000313" key="7">
    <source>
        <dbReference type="EMBL" id="MCL1631344.1"/>
    </source>
</evidence>
<dbReference type="CDD" id="cd06173">
    <property type="entry name" value="MFS_MefA_like"/>
    <property type="match status" value="1"/>
</dbReference>
<evidence type="ECO:0000313" key="8">
    <source>
        <dbReference type="Proteomes" id="UP001203004"/>
    </source>
</evidence>
<comment type="subcellular location">
    <subcellularLocation>
        <location evidence="1">Cell membrane</location>
        <topology evidence="1">Multi-pass membrane protein</topology>
    </subcellularLocation>
</comment>
<keyword evidence="2" id="KW-1003">Cell membrane</keyword>
<feature type="transmembrane region" description="Helical" evidence="6">
    <location>
        <begin position="289"/>
        <end position="307"/>
    </location>
</feature>
<feature type="transmembrane region" description="Helical" evidence="6">
    <location>
        <begin position="378"/>
        <end position="396"/>
    </location>
</feature>
<proteinExistence type="predicted"/>
<dbReference type="PANTHER" id="PTHR23513">
    <property type="entry name" value="INTEGRAL MEMBRANE EFFLUX PROTEIN-RELATED"/>
    <property type="match status" value="1"/>
</dbReference>
<evidence type="ECO:0000256" key="5">
    <source>
        <dbReference type="ARBA" id="ARBA00023136"/>
    </source>
</evidence>
<dbReference type="Proteomes" id="UP001203004">
    <property type="component" value="Unassembled WGS sequence"/>
</dbReference>
<protein>
    <submittedName>
        <fullName evidence="7">MFS transporter</fullName>
    </submittedName>
</protein>
<feature type="transmembrane region" description="Helical" evidence="6">
    <location>
        <begin position="230"/>
        <end position="251"/>
    </location>
</feature>